<dbReference type="PANTHER" id="PTHR13140">
    <property type="entry name" value="MYOSIN"/>
    <property type="match status" value="1"/>
</dbReference>
<proteinExistence type="inferred from homology"/>
<keyword evidence="10" id="KW-1185">Reference proteome</keyword>
<dbReference type="Gene3D" id="1.10.10.820">
    <property type="match status" value="1"/>
</dbReference>
<evidence type="ECO:0000256" key="1">
    <source>
        <dbReference type="ARBA" id="ARBA00022741"/>
    </source>
</evidence>
<evidence type="ECO:0000256" key="2">
    <source>
        <dbReference type="ARBA" id="ARBA00022840"/>
    </source>
</evidence>
<keyword evidence="2 6" id="KW-0067">ATP-binding</keyword>
<accession>A0ABN7AU74</accession>
<dbReference type="Gene3D" id="1.20.120.720">
    <property type="entry name" value="Myosin VI head, motor domain, U50 subdomain"/>
    <property type="match status" value="1"/>
</dbReference>
<keyword evidence="1 6" id="KW-0547">Nucleotide-binding</keyword>
<dbReference type="Proteomes" id="UP001307889">
    <property type="component" value="Chromosome 6"/>
</dbReference>
<dbReference type="PROSITE" id="PS50096">
    <property type="entry name" value="IQ"/>
    <property type="match status" value="1"/>
</dbReference>
<dbReference type="PROSITE" id="PS51456">
    <property type="entry name" value="MYOSIN_MOTOR"/>
    <property type="match status" value="1"/>
</dbReference>
<keyword evidence="5 6" id="KW-0009">Actin-binding</keyword>
<evidence type="ECO:0000256" key="3">
    <source>
        <dbReference type="ARBA" id="ARBA00023123"/>
    </source>
</evidence>
<dbReference type="SMART" id="SM00242">
    <property type="entry name" value="MYSc"/>
    <property type="match status" value="1"/>
</dbReference>
<dbReference type="InterPro" id="IPR027417">
    <property type="entry name" value="P-loop_NTPase"/>
</dbReference>
<dbReference type="CDD" id="cd23767">
    <property type="entry name" value="IQCD"/>
    <property type="match status" value="1"/>
</dbReference>
<dbReference type="InterPro" id="IPR001609">
    <property type="entry name" value="Myosin_head_motor_dom-like"/>
</dbReference>
<dbReference type="SUPFAM" id="SSF52540">
    <property type="entry name" value="P-loop containing nucleoside triphosphate hydrolases"/>
    <property type="match status" value="1"/>
</dbReference>
<evidence type="ECO:0000313" key="9">
    <source>
        <dbReference type="EMBL" id="BES95755.1"/>
    </source>
</evidence>
<evidence type="ECO:0000256" key="4">
    <source>
        <dbReference type="ARBA" id="ARBA00023175"/>
    </source>
</evidence>
<evidence type="ECO:0000259" key="8">
    <source>
        <dbReference type="PROSITE" id="PS51757"/>
    </source>
</evidence>
<evidence type="ECO:0000259" key="7">
    <source>
        <dbReference type="PROSITE" id="PS51456"/>
    </source>
</evidence>
<dbReference type="Gene3D" id="3.40.850.10">
    <property type="entry name" value="Kinesin motor domain"/>
    <property type="match status" value="1"/>
</dbReference>
<name>A0ABN7AU74_9HEMI</name>
<dbReference type="Gene3D" id="1.20.58.530">
    <property type="match status" value="1"/>
</dbReference>
<dbReference type="Gene3D" id="6.20.240.20">
    <property type="match status" value="1"/>
</dbReference>
<reference evidence="9 10" key="1">
    <citation type="submission" date="2023-09" db="EMBL/GenBank/DDBJ databases">
        <title>Nesidiocoris tenuis whole genome shotgun sequence.</title>
        <authorList>
            <person name="Shibata T."/>
            <person name="Shimoda M."/>
            <person name="Kobayashi T."/>
            <person name="Uehara T."/>
        </authorList>
    </citation>
    <scope>NUCLEOTIDE SEQUENCE [LARGE SCALE GENOMIC DNA]</scope>
    <source>
        <strain evidence="9 10">Japan</strain>
    </source>
</reference>
<feature type="binding site" evidence="6">
    <location>
        <begin position="100"/>
        <end position="107"/>
    </location>
    <ligand>
        <name>ATP</name>
        <dbReference type="ChEBI" id="CHEBI:30616"/>
    </ligand>
</feature>
<dbReference type="PANTHER" id="PTHR13140:SF802">
    <property type="entry name" value="UNCONVENTIONAL MYOSIN-IB ISOFORM X1"/>
    <property type="match status" value="1"/>
</dbReference>
<dbReference type="InterPro" id="IPR010926">
    <property type="entry name" value="Myosin_TH1"/>
</dbReference>
<comment type="similarity">
    <text evidence="6">Belongs to the TRAFAC class myosin-kinesin ATPase superfamily. Myosin family.</text>
</comment>
<dbReference type="Pfam" id="PF06017">
    <property type="entry name" value="Myosin_TH1"/>
    <property type="match status" value="1"/>
</dbReference>
<sequence>MGGEQEVGAWDSVLLDPLSEETFITNLHQRFKRDHIYTYIGNVLVSVNPYKKLGIYTPELINQYQSKGPFQLPPHVFAVAGTAFRCLRDRNEDQCVVVTGESGSGKTEAAKCVLQFLSGPRGLVRDVIRERLVHIAPILEAFGNSKTARNDNSSRFGLYLELEFDYKGDPVGANITNYLLEKTRVTSQAHLERNFHIFYHLISGADIHLLKTLKLQRNIENYAFLLSSRSHVHVDSLDDKTCFASMKRSLDTLGLTSDEILSVLKIIASVLKLGNVNFIATNNIDGTEGCTVSNEYEIFEVSELLGCDPVLLQASLTSTTCLCSSASEVPITELSAEQAAYNKNALCRALYSRTFAWLVNRINHAIKVKKYGKQKVLGILDVYGFEVLDHNGFEQFIINFCNEKLHAVIVENTLKLEQEEYVREGIEWCPVEFNVNTIVCDIIEKNNHGILCLLDDMSSKAFEEGNINEVEEALLGRVQMLCGHSTPRRHQSDNSLPPYCFRLKHFAGTVTYDIRGFLDKNIDYVPRDLSQAMYHCDHPLLKPLFPEGNPKRMACKRPPTVGSQFKVSLGSLVRNLVAKNPHYVRCIKPNELKQPRIFEMALVAHQVRYLGLIETVRVRRCGFCHRQSYTSFLNRYKMLSLHTWPAWHGIPIEGVSYLLRDLPIPSGEFAFGRTNLFIRSPRSVFELEEFRRERLEDLATMMQRTWRGYNARRVYLKMRHSQIIIASAWRSWRECRFGIPFDGRRHLWCLYKVAREEYRILKRRKLVDWAVRVIQRQYIKWKRKQFLLLFAIELTAAYESPTYRDWPPCSTRFSETSLLLKRIYHKWRCHKYRSKFDQTARNRMREKVTASLIFKERKSSYPRSVSHPFLGDYVRLRQNVQWKKICIETNDQYVVFADIINKITRSSGKFAPILFVLSTSAMLILDQRTLQVKYRVPATEIYRLSLSPFLDDVAVFHVRAGSPSCDSSSESGMAPGCLFQSELGMKKGDFVFQTGHVIEIVTKMFLVIQNAVGKPPHVNINTEFEANFGQQTVTITFKCLGLPEVQPGQIRIKPLRAPTEGNDDDLVPLCSSIVSMLRRMQKPISYVLRHTPLEL</sequence>
<evidence type="ECO:0000256" key="6">
    <source>
        <dbReference type="PROSITE-ProRule" id="PRU00782"/>
    </source>
</evidence>
<dbReference type="Pfam" id="PF00063">
    <property type="entry name" value="Myosin_head"/>
    <property type="match status" value="1"/>
</dbReference>
<feature type="region of interest" description="Actin-binding" evidence="6">
    <location>
        <begin position="569"/>
        <end position="591"/>
    </location>
</feature>
<dbReference type="PROSITE" id="PS51757">
    <property type="entry name" value="TH1"/>
    <property type="match status" value="1"/>
</dbReference>
<dbReference type="InterPro" id="IPR036961">
    <property type="entry name" value="Kinesin_motor_dom_sf"/>
</dbReference>
<protein>
    <submittedName>
        <fullName evidence="9">Myosin tail</fullName>
    </submittedName>
</protein>
<keyword evidence="4 6" id="KW-0505">Motor protein</keyword>
<gene>
    <name evidence="9" type="ORF">NTJ_08565</name>
</gene>
<evidence type="ECO:0000256" key="5">
    <source>
        <dbReference type="ARBA" id="ARBA00023203"/>
    </source>
</evidence>
<dbReference type="Gene3D" id="1.20.5.190">
    <property type="match status" value="1"/>
</dbReference>
<dbReference type="PRINTS" id="PR00193">
    <property type="entry name" value="MYOSINHEAVY"/>
</dbReference>
<feature type="domain" description="Myosin motor" evidence="7">
    <location>
        <begin position="7"/>
        <end position="692"/>
    </location>
</feature>
<organism evidence="9 10">
    <name type="scientific">Nesidiocoris tenuis</name>
    <dbReference type="NCBI Taxonomy" id="355587"/>
    <lineage>
        <taxon>Eukaryota</taxon>
        <taxon>Metazoa</taxon>
        <taxon>Ecdysozoa</taxon>
        <taxon>Arthropoda</taxon>
        <taxon>Hexapoda</taxon>
        <taxon>Insecta</taxon>
        <taxon>Pterygota</taxon>
        <taxon>Neoptera</taxon>
        <taxon>Paraneoptera</taxon>
        <taxon>Hemiptera</taxon>
        <taxon>Heteroptera</taxon>
        <taxon>Panheteroptera</taxon>
        <taxon>Cimicomorpha</taxon>
        <taxon>Miridae</taxon>
        <taxon>Dicyphina</taxon>
        <taxon>Nesidiocoris</taxon>
    </lineage>
</organism>
<keyword evidence="3 6" id="KW-0518">Myosin</keyword>
<dbReference type="EMBL" id="AP028914">
    <property type="protein sequence ID" value="BES95755.1"/>
    <property type="molecule type" value="Genomic_DNA"/>
</dbReference>
<evidence type="ECO:0000313" key="10">
    <source>
        <dbReference type="Proteomes" id="UP001307889"/>
    </source>
</evidence>
<feature type="domain" description="TH1" evidence="8">
    <location>
        <begin position="858"/>
        <end position="1069"/>
    </location>
</feature>